<keyword evidence="3" id="KW-1185">Reference proteome</keyword>
<evidence type="ECO:0000313" key="2">
    <source>
        <dbReference type="EMBL" id="EPB70109.1"/>
    </source>
</evidence>
<sequence>MAPKSRLIVYAIRSSNQEILVDATDFKVDGLFRNNVTLSIDKTSVEPGESVSFKVTADPDSYVGLLAVDQSVLLLKSGNDITPQLVESDIEEYDTTGYGGGGGFRPWEGAIERKRRKRSIWNPWWGVGGKDAASIFDNAGLLVLTDAYLYRQPEPQTLPEIDAFPLTQALFERRTSSVVILSLDKVDKVDTIPTLPYLASGVPLWHVFQINFLALALPEKDLPR</sequence>
<protein>
    <recommendedName>
        <fullName evidence="1">Alpha-2-macroglobulin bait region domain-containing protein</fullName>
    </recommendedName>
</protein>
<dbReference type="PANTHER" id="PTHR11412:SF175">
    <property type="entry name" value="TEP (THIOLESTER CONTAINING PROTEIN)"/>
    <property type="match status" value="1"/>
</dbReference>
<dbReference type="Gene3D" id="6.20.50.160">
    <property type="match status" value="1"/>
</dbReference>
<evidence type="ECO:0000259" key="1">
    <source>
        <dbReference type="Pfam" id="PF07703"/>
    </source>
</evidence>
<dbReference type="InterPro" id="IPR011625">
    <property type="entry name" value="A2M_N_BRD"/>
</dbReference>
<name>A0A0D6LDU1_9BILA</name>
<dbReference type="InterPro" id="IPR050473">
    <property type="entry name" value="A2M/Complement_sys"/>
</dbReference>
<reference evidence="2 3" key="1">
    <citation type="submission" date="2013-05" db="EMBL/GenBank/DDBJ databases">
        <title>Draft genome of the parasitic nematode Anyclostoma ceylanicum.</title>
        <authorList>
            <person name="Mitreva M."/>
        </authorList>
    </citation>
    <scope>NUCLEOTIDE SEQUENCE [LARGE SCALE GENOMIC DNA]</scope>
</reference>
<organism evidence="2 3">
    <name type="scientific">Ancylostoma ceylanicum</name>
    <dbReference type="NCBI Taxonomy" id="53326"/>
    <lineage>
        <taxon>Eukaryota</taxon>
        <taxon>Metazoa</taxon>
        <taxon>Ecdysozoa</taxon>
        <taxon>Nematoda</taxon>
        <taxon>Chromadorea</taxon>
        <taxon>Rhabditida</taxon>
        <taxon>Rhabditina</taxon>
        <taxon>Rhabditomorpha</taxon>
        <taxon>Strongyloidea</taxon>
        <taxon>Ancylostomatidae</taxon>
        <taxon>Ancylostomatinae</taxon>
        <taxon>Ancylostoma</taxon>
    </lineage>
</organism>
<dbReference type="AlphaFoldDB" id="A0A0D6LDU1"/>
<accession>A0A0D6LDU1</accession>
<dbReference type="Proteomes" id="UP000054495">
    <property type="component" value="Unassembled WGS sequence"/>
</dbReference>
<dbReference type="PANTHER" id="PTHR11412">
    <property type="entry name" value="MACROGLOBULIN / COMPLEMENT"/>
    <property type="match status" value="1"/>
</dbReference>
<proteinExistence type="predicted"/>
<evidence type="ECO:0000313" key="3">
    <source>
        <dbReference type="Proteomes" id="UP000054495"/>
    </source>
</evidence>
<feature type="domain" description="Alpha-2-macroglobulin bait region" evidence="1">
    <location>
        <begin position="1"/>
        <end position="75"/>
    </location>
</feature>
<dbReference type="Pfam" id="PF07703">
    <property type="entry name" value="A2M_BRD"/>
    <property type="match status" value="1"/>
</dbReference>
<dbReference type="EMBL" id="KE125223">
    <property type="protein sequence ID" value="EPB70109.1"/>
    <property type="molecule type" value="Genomic_DNA"/>
</dbReference>
<gene>
    <name evidence="2" type="ORF">ANCCEY_10796</name>
</gene>